<dbReference type="InterPro" id="IPR036388">
    <property type="entry name" value="WH-like_DNA-bd_sf"/>
</dbReference>
<feature type="domain" description="Bacteriophage lambda Replication protein O N-terminal" evidence="1">
    <location>
        <begin position="12"/>
        <end position="92"/>
    </location>
</feature>
<dbReference type="RefSeq" id="WP_077171687.1">
    <property type="nucleotide sequence ID" value="NZ_MTLN01000004.1"/>
</dbReference>
<proteinExistence type="predicted"/>
<dbReference type="Pfam" id="PF04492">
    <property type="entry name" value="Phage_rep_O"/>
    <property type="match status" value="1"/>
</dbReference>
<comment type="caution">
    <text evidence="2">The sequence shown here is derived from an EMBL/GenBank/DDBJ whole genome shotgun (WGS) entry which is preliminary data.</text>
</comment>
<dbReference type="Gene3D" id="1.10.10.10">
    <property type="entry name" value="Winged helix-like DNA-binding domain superfamily/Winged helix DNA-binding domain"/>
    <property type="match status" value="1"/>
</dbReference>
<dbReference type="NCBIfam" id="TIGR01610">
    <property type="entry name" value="phage_O_Nterm"/>
    <property type="match status" value="1"/>
</dbReference>
<reference evidence="2 3" key="1">
    <citation type="submission" date="2017-01" db="EMBL/GenBank/DDBJ databases">
        <title>Pseudomonas psychrotolerans genome sequencing and assembly.</title>
        <authorList>
            <person name="Vyas B."/>
            <person name="Mayilraj S."/>
        </authorList>
    </citation>
    <scope>NUCLEOTIDE SEQUENCE [LARGE SCALE GENOMIC DNA]</scope>
    <source>
        <strain evidence="2 3">SDS18</strain>
    </source>
</reference>
<name>A0ABX3ITL1_9PSED</name>
<accession>A0ABX3ITL1</accession>
<dbReference type="InterPro" id="IPR006497">
    <property type="entry name" value="Phage_lambda_VrpO_N"/>
</dbReference>
<dbReference type="Proteomes" id="UP000189310">
    <property type="component" value="Unassembled WGS sequence"/>
</dbReference>
<evidence type="ECO:0000313" key="2">
    <source>
        <dbReference type="EMBL" id="ONN71705.1"/>
    </source>
</evidence>
<dbReference type="EMBL" id="MTLN01000004">
    <property type="protein sequence ID" value="ONN71705.1"/>
    <property type="molecule type" value="Genomic_DNA"/>
</dbReference>
<keyword evidence="3" id="KW-1185">Reference proteome</keyword>
<protein>
    <submittedName>
        <fullName evidence="2">Replication protein</fullName>
    </submittedName>
</protein>
<gene>
    <name evidence="2" type="ORF">BVL52_08665</name>
</gene>
<evidence type="ECO:0000313" key="3">
    <source>
        <dbReference type="Proteomes" id="UP000189310"/>
    </source>
</evidence>
<organism evidence="2 3">
    <name type="scientific">Pseudomonas oryzihabitans</name>
    <dbReference type="NCBI Taxonomy" id="47885"/>
    <lineage>
        <taxon>Bacteria</taxon>
        <taxon>Pseudomonadati</taxon>
        <taxon>Pseudomonadota</taxon>
        <taxon>Gammaproteobacteria</taxon>
        <taxon>Pseudomonadales</taxon>
        <taxon>Pseudomonadaceae</taxon>
        <taxon>Pseudomonas</taxon>
    </lineage>
</organism>
<evidence type="ECO:0000259" key="1">
    <source>
        <dbReference type="Pfam" id="PF04492"/>
    </source>
</evidence>
<sequence length="272" mass="30472">MSNIQTIRNTVGFTRMDNDLYEALIGADLSGRELRVALAIHRLTAGYNVTEARIAASVISTMSGIHREDVSRAICELIRQNVIQRAGGSRSPMSFVAIDQWKIDSKNTHQSKQKAVPQCGVSTTSNVAFLPHYKERNTESNPNGFVAAVAATHVVETAKAEQPDDLIADQPKTDTKADRVPYSRILEIYNRVCASHLPQCLKLTEKRKSQIRKCWNLEVAGNKPFRTADFWEGYFNDCLTNPHWIGQNDRGWKADIEFLTKEANVLRVLEAG</sequence>